<dbReference type="Proteomes" id="UP000827092">
    <property type="component" value="Unassembled WGS sequence"/>
</dbReference>
<dbReference type="InterPro" id="IPR015943">
    <property type="entry name" value="WD40/YVTN_repeat-like_dom_sf"/>
</dbReference>
<reference evidence="5 6" key="1">
    <citation type="journal article" date="2022" name="Nat. Ecol. Evol.">
        <title>A masculinizing supergene underlies an exaggerated male reproductive morph in a spider.</title>
        <authorList>
            <person name="Hendrickx F."/>
            <person name="De Corte Z."/>
            <person name="Sonet G."/>
            <person name="Van Belleghem S.M."/>
            <person name="Kostlbacher S."/>
            <person name="Vangestel C."/>
        </authorList>
    </citation>
    <scope>NUCLEOTIDE SEQUENCE [LARGE SCALE GENOMIC DNA]</scope>
    <source>
        <strain evidence="5">W744_W776</strain>
    </source>
</reference>
<name>A0AAV6VQT6_9ARAC</name>
<dbReference type="Gene3D" id="3.40.50.300">
    <property type="entry name" value="P-loop containing nucleotide triphosphate hydrolases"/>
    <property type="match status" value="1"/>
</dbReference>
<dbReference type="PANTHER" id="PTHR19871">
    <property type="entry name" value="BETA TRANSDUCIN-RELATED PROTEIN"/>
    <property type="match status" value="1"/>
</dbReference>
<dbReference type="PANTHER" id="PTHR19871:SF37">
    <property type="entry name" value="GH25853P"/>
    <property type="match status" value="1"/>
</dbReference>
<feature type="compositionally biased region" description="Low complexity" evidence="3">
    <location>
        <begin position="84"/>
        <end position="104"/>
    </location>
</feature>
<evidence type="ECO:0000313" key="5">
    <source>
        <dbReference type="EMBL" id="KAG8198865.1"/>
    </source>
</evidence>
<protein>
    <recommendedName>
        <fullName evidence="4">NACHT domain-containing protein</fullName>
    </recommendedName>
</protein>
<dbReference type="InterPro" id="IPR052752">
    <property type="entry name" value="NACHT-WD_repeat"/>
</dbReference>
<dbReference type="SMART" id="SM00320">
    <property type="entry name" value="WD40"/>
    <property type="match status" value="5"/>
</dbReference>
<feature type="region of interest" description="Disordered" evidence="3">
    <location>
        <begin position="1"/>
        <end position="72"/>
    </location>
</feature>
<dbReference type="PROSITE" id="PS50837">
    <property type="entry name" value="NACHT"/>
    <property type="match status" value="1"/>
</dbReference>
<feature type="region of interest" description="Disordered" evidence="3">
    <location>
        <begin position="84"/>
        <end position="117"/>
    </location>
</feature>
<keyword evidence="1" id="KW-0853">WD repeat</keyword>
<evidence type="ECO:0000256" key="1">
    <source>
        <dbReference type="ARBA" id="ARBA00022574"/>
    </source>
</evidence>
<dbReference type="InterPro" id="IPR057588">
    <property type="entry name" value="NWD1/2-like_WH"/>
</dbReference>
<comment type="caution">
    <text evidence="5">The sequence shown here is derived from an EMBL/GenBank/DDBJ whole genome shotgun (WGS) entry which is preliminary data.</text>
</comment>
<dbReference type="InterPro" id="IPR011047">
    <property type="entry name" value="Quinoprotein_ADH-like_sf"/>
</dbReference>
<dbReference type="InterPro" id="IPR001680">
    <property type="entry name" value="WD40_rpt"/>
</dbReference>
<dbReference type="InterPro" id="IPR027417">
    <property type="entry name" value="P-loop_NTPase"/>
</dbReference>
<dbReference type="InterPro" id="IPR007111">
    <property type="entry name" value="NACHT_NTPase"/>
</dbReference>
<dbReference type="Gene3D" id="2.130.10.10">
    <property type="entry name" value="YVTN repeat-like/Quinoprotein amine dehydrogenase"/>
    <property type="match status" value="2"/>
</dbReference>
<dbReference type="SUPFAM" id="SSF52540">
    <property type="entry name" value="P-loop containing nucleoside triphosphate hydrolases"/>
    <property type="match status" value="1"/>
</dbReference>
<dbReference type="SUPFAM" id="SSF50998">
    <property type="entry name" value="Quinoprotein alcohol dehydrogenase-like"/>
    <property type="match status" value="1"/>
</dbReference>
<evidence type="ECO:0000259" key="4">
    <source>
        <dbReference type="PROSITE" id="PS50837"/>
    </source>
</evidence>
<proteinExistence type="predicted"/>
<organism evidence="5 6">
    <name type="scientific">Oedothorax gibbosus</name>
    <dbReference type="NCBI Taxonomy" id="931172"/>
    <lineage>
        <taxon>Eukaryota</taxon>
        <taxon>Metazoa</taxon>
        <taxon>Ecdysozoa</taxon>
        <taxon>Arthropoda</taxon>
        <taxon>Chelicerata</taxon>
        <taxon>Arachnida</taxon>
        <taxon>Araneae</taxon>
        <taxon>Araneomorphae</taxon>
        <taxon>Entelegynae</taxon>
        <taxon>Araneoidea</taxon>
        <taxon>Linyphiidae</taxon>
        <taxon>Erigoninae</taxon>
        <taxon>Oedothorax</taxon>
    </lineage>
</organism>
<dbReference type="EMBL" id="JAFNEN010000034">
    <property type="protein sequence ID" value="KAG8198865.1"/>
    <property type="molecule type" value="Genomic_DNA"/>
</dbReference>
<feature type="domain" description="NACHT" evidence="4">
    <location>
        <begin position="485"/>
        <end position="616"/>
    </location>
</feature>
<dbReference type="CDD" id="cd00009">
    <property type="entry name" value="AAA"/>
    <property type="match status" value="1"/>
</dbReference>
<dbReference type="Pfam" id="PF05729">
    <property type="entry name" value="NACHT"/>
    <property type="match status" value="1"/>
</dbReference>
<gene>
    <name evidence="5" type="ORF">JTE90_015080</name>
</gene>
<keyword evidence="2" id="KW-0677">Repeat</keyword>
<evidence type="ECO:0000256" key="3">
    <source>
        <dbReference type="SAM" id="MobiDB-lite"/>
    </source>
</evidence>
<evidence type="ECO:0000313" key="6">
    <source>
        <dbReference type="Proteomes" id="UP000827092"/>
    </source>
</evidence>
<evidence type="ECO:0000256" key="2">
    <source>
        <dbReference type="ARBA" id="ARBA00022737"/>
    </source>
</evidence>
<sequence>MGSSCSSAQKKKEKERQNSHGGQSPIGGRRRSTDSLPYGKASPPSSRRPSFDPNSAPATVPEQPESPTETNVAHKVPVDAALSSISAGGSSCSPPPGTTGTPLLKDAPSPEALGLPDLQRFPDHVRSLILGRVEEVDIQPPLQEITLYIAADFFDSVVERDALTERVFPYLRRYAAEKGYELNIADLHWGIPGVGLVDHSLPQLCMGLLEKWRTRRRLLTLVIFNDNIGATLLPRTLPKPHFESGMESVESEEDKELFNKWYKLDSVASPMVYVLQPVVQHYPAMAGEDPVERGECTRLWKEEAARMITLLGNMLPDGQKQKNLTSVLQDEIKFIVTDDPQEAKRVLWMQRRFTHKPPGDKPSPCNKRIDQSKIQLEDYLPDTQKLVFYVKWHEEGIDPQNFEEDEQYISEFCDSLKEELQKLVDGLLEEDFLEEAREVYRGIEKQLYVELIQQSQACLQLSKSFSNQESSLELVKAYLSGNADHPLIIQGPSGCGKTSLMAKLTQMAHSWSPTACIVSRIVGLTAESATQHQLLRSISEQCCALYGEHPAVASSSIHSWHSGLGKLLSKVTEMRPLVILIDGIDQLADYSSKDLQWLPRELPAHVRLIMTVRDDSPELSTIKEMLEDKCFISLTNPTIEESKAAISKVLESQKKRLSESEQNMLTEYLTEDSSARYSQLLGLMSTKWAEMLVEKSEKVQKNTEGLVFQYLSHVESHLGVTLISFLLGLLIAAKHGICESEMLDLLSCEDSILSLVFFGEEPRVRRIPTVLWASVKNFLDPFLKTQVLGGRTLNMLSCEAYRTIIKNYLKSKGHMVKGSAQLLVDYYMGKWSEGKAKPISPPSEKSQVRFVLDQPLAYGPNPNKRKLEELAYQILQVNDSIRDNFLFDATWLLYKFCGSDPYQLLEDLLVFHKTLPESDKQLELLDNIVQLSSYALRSDGSQFFAQMYGRLKTLFNSNSSTDYPSLKSIYDTSCKPPLSSLLPIGNCLEEPTISTSPVNCNNTNHNSSSESPGTKGFPFTGLYTIKEDKDHVVSISSDKNEIIVWNIYEQTAVRRITGINQPKDIKMIDLHRALVLCNRELKVYHLDQGNLVVKLKGVMNQKMAYYGLHNDNYAVALSRNRMYVNMTNLTTGDLETTFKVGEDRFLNSLLVSANGRICVCGDETQKPFPLLVWDLTSRKLVYDLRIPHHEFVTRLSAISDDGHFVVSVCKELHDTSPNFIIVYDLQSGTLFKKWKPESSSCSIAISSQGACVVNGLENTWVLVWDLSTGARRFTLRGHSAPADQIRMEDEGKRCLTYDSKGHDRSVRVWDITKGECLAVFTPDHEFSCCELSNDGRAVILGLKGFDTITTLLLCRESTVEEETPELSCYGDSALKGKVFDMTNDGQ</sequence>
<accession>A0AAV6VQT6</accession>
<keyword evidence="6" id="KW-1185">Reference proteome</keyword>
<dbReference type="Pfam" id="PF25469">
    <property type="entry name" value="WHD_NWD1"/>
    <property type="match status" value="1"/>
</dbReference>